<accession>A0A494X313</accession>
<proteinExistence type="predicted"/>
<dbReference type="EMBL" id="RBZU01000019">
    <property type="protein sequence ID" value="RKP44752.1"/>
    <property type="molecule type" value="Genomic_DNA"/>
</dbReference>
<name>A0A494X313_9BURK</name>
<keyword evidence="2" id="KW-1185">Reference proteome</keyword>
<comment type="caution">
    <text evidence="1">The sequence shown here is derived from an EMBL/GenBank/DDBJ whole genome shotgun (WGS) entry which is preliminary data.</text>
</comment>
<dbReference type="Proteomes" id="UP000270342">
    <property type="component" value="Unassembled WGS sequence"/>
</dbReference>
<reference evidence="1 2" key="1">
    <citation type="submission" date="2018-10" db="EMBL/GenBank/DDBJ databases">
        <title>Robbsia sp. DHC34, isolated from soil.</title>
        <authorList>
            <person name="Gao Z.-H."/>
            <person name="Qiu L.-H."/>
        </authorList>
    </citation>
    <scope>NUCLEOTIDE SEQUENCE [LARGE SCALE GENOMIC DNA]</scope>
    <source>
        <strain evidence="1 2">DHC34</strain>
    </source>
</reference>
<protein>
    <submittedName>
        <fullName evidence="1">Uncharacterized protein</fullName>
    </submittedName>
</protein>
<evidence type="ECO:0000313" key="1">
    <source>
        <dbReference type="EMBL" id="RKP44752.1"/>
    </source>
</evidence>
<sequence length="99" mass="10935">MDNQRTGYAVMAQALGVDETALRAVTESWAADPSKPPATWRYLEDRVRDATEVARQLNNTNVLEHMIRESLDDADIPATLPTLGVPRFTVHDGGKKGDE</sequence>
<dbReference type="RefSeq" id="WP_121091299.1">
    <property type="nucleotide sequence ID" value="NZ_RBZU01000019.1"/>
</dbReference>
<evidence type="ECO:0000313" key="2">
    <source>
        <dbReference type="Proteomes" id="UP000270342"/>
    </source>
</evidence>
<dbReference type="AlphaFoldDB" id="A0A494X313"/>
<gene>
    <name evidence="1" type="ORF">D7S86_27425</name>
</gene>
<organism evidence="1 2">
    <name type="scientific">Pararobbsia silviterrae</name>
    <dbReference type="NCBI Taxonomy" id="1792498"/>
    <lineage>
        <taxon>Bacteria</taxon>
        <taxon>Pseudomonadati</taxon>
        <taxon>Pseudomonadota</taxon>
        <taxon>Betaproteobacteria</taxon>
        <taxon>Burkholderiales</taxon>
        <taxon>Burkholderiaceae</taxon>
        <taxon>Pararobbsia</taxon>
    </lineage>
</organism>